<dbReference type="GeneID" id="56339065"/>
<name>N9BFH9_ACIJO</name>
<dbReference type="PATRIC" id="fig|1217662.4.peg.1828"/>
<proteinExistence type="predicted"/>
<accession>N9BFH9</accession>
<dbReference type="Proteomes" id="UP000018444">
    <property type="component" value="Unassembled WGS sequence"/>
</dbReference>
<organism evidence="2 3">
    <name type="scientific">Acinetobacter johnsonii ANC 3681</name>
    <dbReference type="NCBI Taxonomy" id="1217662"/>
    <lineage>
        <taxon>Bacteria</taxon>
        <taxon>Pseudomonadati</taxon>
        <taxon>Pseudomonadota</taxon>
        <taxon>Gammaproteobacteria</taxon>
        <taxon>Moraxellales</taxon>
        <taxon>Moraxellaceae</taxon>
        <taxon>Acinetobacter</taxon>
    </lineage>
</organism>
<feature type="transmembrane region" description="Helical" evidence="1">
    <location>
        <begin position="58"/>
        <end position="75"/>
    </location>
</feature>
<keyword evidence="1" id="KW-0472">Membrane</keyword>
<dbReference type="RefSeq" id="WP_004981538.1">
    <property type="nucleotide sequence ID" value="NZ_KB849705.1"/>
</dbReference>
<protein>
    <submittedName>
        <fullName evidence="2">Uncharacterized protein</fullName>
    </submittedName>
</protein>
<sequence>MQKNWLVRTNQTITFIPMLITLFIGIVGYEWLRTELVGSWVLLIAFILLGRFLNLIQAMILSIFIFIVFFIYILFDIQVNTIDTNTKLLQLFVFPVAPMLLSIYYEMMSTNRQTNDLLDTYRKNLIYKTLPISTYHYTHDQVQHMLNQGLIPQYNEIHIEITNHNLLRDMLQVDELKHLQQKIINVLENNFETPHFSFTDTRLSMLYVITIADQDSVASKQLIDRIKQIELIKTKITHHSHVKGQTSFSEESL</sequence>
<comment type="caution">
    <text evidence="2">The sequence shown here is derived from an EMBL/GenBank/DDBJ whole genome shotgun (WGS) entry which is preliminary data.</text>
</comment>
<feature type="transmembrane region" description="Helical" evidence="1">
    <location>
        <begin position="12"/>
        <end position="31"/>
    </location>
</feature>
<evidence type="ECO:0000256" key="1">
    <source>
        <dbReference type="SAM" id="Phobius"/>
    </source>
</evidence>
<dbReference type="AlphaFoldDB" id="N9BFH9"/>
<keyword evidence="1" id="KW-1133">Transmembrane helix</keyword>
<evidence type="ECO:0000313" key="3">
    <source>
        <dbReference type="Proteomes" id="UP000018444"/>
    </source>
</evidence>
<feature type="transmembrane region" description="Helical" evidence="1">
    <location>
        <begin position="87"/>
        <end position="105"/>
    </location>
</feature>
<dbReference type="HOGENOM" id="CLU_1101038_0_0_6"/>
<dbReference type="EMBL" id="APPZ01000007">
    <property type="protein sequence ID" value="ENV72412.1"/>
    <property type="molecule type" value="Genomic_DNA"/>
</dbReference>
<feature type="transmembrane region" description="Helical" evidence="1">
    <location>
        <begin position="37"/>
        <end position="53"/>
    </location>
</feature>
<gene>
    <name evidence="2" type="ORF">F946_01887</name>
</gene>
<keyword evidence="1" id="KW-0812">Transmembrane</keyword>
<evidence type="ECO:0000313" key="2">
    <source>
        <dbReference type="EMBL" id="ENV72412.1"/>
    </source>
</evidence>
<reference evidence="2 3" key="1">
    <citation type="submission" date="2013-02" db="EMBL/GenBank/DDBJ databases">
        <title>The Genome Sequence of Acinetobacter johnsonii ANC 3681.</title>
        <authorList>
            <consortium name="The Broad Institute Genome Sequencing Platform"/>
            <consortium name="The Broad Institute Genome Sequencing Center for Infectious Disease"/>
            <person name="Cerqueira G."/>
            <person name="Feldgarden M."/>
            <person name="Courvalin P."/>
            <person name="Perichon B."/>
            <person name="Grillot-Courvalin C."/>
            <person name="Clermont D."/>
            <person name="Rocha E."/>
            <person name="Yoon E.-J."/>
            <person name="Nemec A."/>
            <person name="Walker B."/>
            <person name="Young S.K."/>
            <person name="Zeng Q."/>
            <person name="Gargeya S."/>
            <person name="Fitzgerald M."/>
            <person name="Haas B."/>
            <person name="Abouelleil A."/>
            <person name="Alvarado L."/>
            <person name="Arachchi H.M."/>
            <person name="Berlin A.M."/>
            <person name="Chapman S.B."/>
            <person name="Dewar J."/>
            <person name="Goldberg J."/>
            <person name="Griggs A."/>
            <person name="Gujja S."/>
            <person name="Hansen M."/>
            <person name="Howarth C."/>
            <person name="Imamovic A."/>
            <person name="Larimer J."/>
            <person name="McCowan C."/>
            <person name="Murphy C."/>
            <person name="Neiman D."/>
            <person name="Pearson M."/>
            <person name="Priest M."/>
            <person name="Roberts A."/>
            <person name="Saif S."/>
            <person name="Shea T."/>
            <person name="Sisk P."/>
            <person name="Sykes S."/>
            <person name="Wortman J."/>
            <person name="Nusbaum C."/>
            <person name="Birren B."/>
        </authorList>
    </citation>
    <scope>NUCLEOTIDE SEQUENCE [LARGE SCALE GENOMIC DNA]</scope>
    <source>
        <strain evidence="2 3">ANC 3681</strain>
    </source>
</reference>